<dbReference type="GO" id="GO:0005737">
    <property type="term" value="C:cytoplasm"/>
    <property type="evidence" value="ECO:0007669"/>
    <property type="project" value="TreeGrafter"/>
</dbReference>
<accession>A0A098G845</accession>
<gene>
    <name evidence="2" type="ORF">LFA_3322</name>
</gene>
<name>A0A098G845_9GAMM</name>
<dbReference type="HOGENOM" id="CLU_2233141_0_0_6"/>
<dbReference type="STRING" id="1212491.LFA_3322"/>
<dbReference type="PANTHER" id="PTHR30108:SF17">
    <property type="entry name" value="FERULIC ACID DECARBOXYLASE 1"/>
    <property type="match status" value="1"/>
</dbReference>
<reference evidence="3" key="1">
    <citation type="submission" date="2014-09" db="EMBL/GenBank/DDBJ databases">
        <authorList>
            <person name="Gomez-Valero L."/>
        </authorList>
    </citation>
    <scope>NUCLEOTIDE SEQUENCE [LARGE SCALE GENOMIC DNA]</scope>
    <source>
        <strain evidence="3">ATCC700992</strain>
    </source>
</reference>
<dbReference type="SUPFAM" id="SSF143968">
    <property type="entry name" value="UbiD C-terminal domain-like"/>
    <property type="match status" value="1"/>
</dbReference>
<evidence type="ECO:0000313" key="3">
    <source>
        <dbReference type="Proteomes" id="UP000032430"/>
    </source>
</evidence>
<dbReference type="Pfam" id="PF20696">
    <property type="entry name" value="UbiD_C"/>
    <property type="match status" value="1"/>
</dbReference>
<proteinExistence type="predicted"/>
<protein>
    <recommendedName>
        <fullName evidence="1">3-octaprenyl-4-hydroxybenzoate carboxy-lyase-like C-terminal domain-containing protein</fullName>
    </recommendedName>
</protein>
<sequence length="105" mass="11601">MKKRQYGEVKNVIAATLGCHYDIKQVILVDEDISIDSPGPIEWAVATRIQANIDLVVINRVLGSKLDPSGKNLGLISKIGLDAATYPDMQELFMSVKCRAKSNWI</sequence>
<dbReference type="InterPro" id="IPR049381">
    <property type="entry name" value="UbiD-like_C"/>
</dbReference>
<evidence type="ECO:0000259" key="1">
    <source>
        <dbReference type="Pfam" id="PF20696"/>
    </source>
</evidence>
<keyword evidence="3" id="KW-1185">Reference proteome</keyword>
<dbReference type="AlphaFoldDB" id="A0A098G845"/>
<dbReference type="InterPro" id="IPR002830">
    <property type="entry name" value="UbiD"/>
</dbReference>
<organism evidence="2 3">
    <name type="scientific">Legionella fallonii LLAP-10</name>
    <dbReference type="NCBI Taxonomy" id="1212491"/>
    <lineage>
        <taxon>Bacteria</taxon>
        <taxon>Pseudomonadati</taxon>
        <taxon>Pseudomonadota</taxon>
        <taxon>Gammaproteobacteria</taxon>
        <taxon>Legionellales</taxon>
        <taxon>Legionellaceae</taxon>
        <taxon>Legionella</taxon>
    </lineage>
</organism>
<evidence type="ECO:0000313" key="2">
    <source>
        <dbReference type="EMBL" id="CEG58653.1"/>
    </source>
</evidence>
<feature type="domain" description="3-octaprenyl-4-hydroxybenzoate carboxy-lyase-like C-terminal" evidence="1">
    <location>
        <begin position="1"/>
        <end position="83"/>
    </location>
</feature>
<dbReference type="EMBL" id="LN614827">
    <property type="protein sequence ID" value="CEG58653.1"/>
    <property type="molecule type" value="Genomic_DNA"/>
</dbReference>
<dbReference type="PANTHER" id="PTHR30108">
    <property type="entry name" value="3-OCTAPRENYL-4-HYDROXYBENZOATE CARBOXY-LYASE-RELATED"/>
    <property type="match status" value="1"/>
</dbReference>
<dbReference type="GO" id="GO:0016831">
    <property type="term" value="F:carboxy-lyase activity"/>
    <property type="evidence" value="ECO:0007669"/>
    <property type="project" value="InterPro"/>
</dbReference>
<dbReference type="Gene3D" id="3.40.1670.10">
    <property type="entry name" value="UbiD C-terminal domain-like"/>
    <property type="match status" value="1"/>
</dbReference>
<dbReference type="KEGG" id="lfa:LFA_3322"/>
<dbReference type="Proteomes" id="UP000032430">
    <property type="component" value="Chromosome I"/>
</dbReference>
<dbReference type="RefSeq" id="WP_045096925.1">
    <property type="nucleotide sequence ID" value="NZ_LN614827.1"/>
</dbReference>